<evidence type="ECO:0000313" key="1">
    <source>
        <dbReference type="EMBL" id="ACR72010.1"/>
    </source>
</evidence>
<dbReference type="HOGENOM" id="CLU_2537508_0_0_9"/>
<sequence>MPASSNGSDYLYTYGIVFSGETAVHYWLLIGDNIKIYPVADIFENGSYVTCFAALQLTSNIASIFDFLYIYGWIFTINNNNFY</sequence>
<dbReference type="EMBL" id="CP001104">
    <property type="protein sequence ID" value="ACR72010.1"/>
    <property type="molecule type" value="Genomic_DNA"/>
</dbReference>
<dbReference type="AlphaFoldDB" id="C4Z097"/>
<dbReference type="STRING" id="515620.EUBELI_01009"/>
<proteinExistence type="predicted"/>
<organism evidence="1 2">
    <name type="scientific">Lachnospira eligens (strain ATCC 27750 / DSM 3376 / VPI C15-48 / C15-B4)</name>
    <name type="common">Eubacterium eligens</name>
    <dbReference type="NCBI Taxonomy" id="515620"/>
    <lineage>
        <taxon>Bacteria</taxon>
        <taxon>Bacillati</taxon>
        <taxon>Bacillota</taxon>
        <taxon>Clostridia</taxon>
        <taxon>Lachnospirales</taxon>
        <taxon>Lachnospiraceae</taxon>
        <taxon>Lachnospira</taxon>
    </lineage>
</organism>
<dbReference type="KEGG" id="eel:EUBELI_01009"/>
<name>C4Z097_LACE2</name>
<accession>C4Z097</accession>
<gene>
    <name evidence="1" type="ordered locus">EUBELI_01009</name>
</gene>
<evidence type="ECO:0000313" key="2">
    <source>
        <dbReference type="Proteomes" id="UP000001476"/>
    </source>
</evidence>
<dbReference type="Proteomes" id="UP000001476">
    <property type="component" value="Chromosome"/>
</dbReference>
<reference evidence="1 2" key="1">
    <citation type="journal article" date="2009" name="Proc. Natl. Acad. Sci. U.S.A.">
        <title>Characterizing a model human gut microbiota composed of members of its two dominant bacterial phyla.</title>
        <authorList>
            <person name="Mahowald M.A."/>
            <person name="Rey F.E."/>
            <person name="Seedorf H."/>
            <person name="Turnbaugh P.J."/>
            <person name="Fulton R.S."/>
            <person name="Wollam A."/>
            <person name="Shah N."/>
            <person name="Wang C."/>
            <person name="Magrini V."/>
            <person name="Wilson R.K."/>
            <person name="Cantarel B.L."/>
            <person name="Coutinho P.M."/>
            <person name="Henrissat B."/>
            <person name="Crock L.W."/>
            <person name="Russell A."/>
            <person name="Verberkmoes N.C."/>
            <person name="Hettich R.L."/>
            <person name="Gordon J.I."/>
        </authorList>
    </citation>
    <scope>NUCLEOTIDE SEQUENCE [LARGE SCALE GENOMIC DNA]</scope>
    <source>
        <strain evidence="2">ATCC 27750 / DSM 3376 / VPI C15-48 / C15-B4</strain>
    </source>
</reference>
<keyword evidence="2" id="KW-1185">Reference proteome</keyword>
<protein>
    <submittedName>
        <fullName evidence="1">Uncharacterized protein</fullName>
    </submittedName>
</protein>